<evidence type="ECO:0000313" key="8">
    <source>
        <dbReference type="Proteomes" id="UP000292702"/>
    </source>
</evidence>
<dbReference type="InterPro" id="IPR010987">
    <property type="entry name" value="Glutathione-S-Trfase_C-like"/>
</dbReference>
<feature type="domain" description="GST C-terminal" evidence="6">
    <location>
        <begin position="93"/>
        <end position="222"/>
    </location>
</feature>
<dbReference type="Gene3D" id="3.40.30.10">
    <property type="entry name" value="Glutaredoxin"/>
    <property type="match status" value="1"/>
</dbReference>
<comment type="similarity">
    <text evidence="4">Belongs to the GST superfamily.</text>
</comment>
<dbReference type="EMBL" id="RWJN01000161">
    <property type="protein sequence ID" value="TCD65837.1"/>
    <property type="molecule type" value="Genomic_DNA"/>
</dbReference>
<keyword evidence="8" id="KW-1185">Reference proteome</keyword>
<dbReference type="PANTHER" id="PTHR43900">
    <property type="entry name" value="GLUTATHIONE S-TRANSFERASE RHO"/>
    <property type="match status" value="1"/>
</dbReference>
<dbReference type="AlphaFoldDB" id="A0A4V2MWD5"/>
<dbReference type="PROSITE" id="PS50404">
    <property type="entry name" value="GST_NTER"/>
    <property type="match status" value="1"/>
</dbReference>
<dbReference type="GO" id="GO:0004364">
    <property type="term" value="F:glutathione transferase activity"/>
    <property type="evidence" value="ECO:0007669"/>
    <property type="project" value="UniProtKB-EC"/>
</dbReference>
<dbReference type="EC" id="2.5.1.18" evidence="1"/>
<organism evidence="7 8">
    <name type="scientific">Steccherinum ochraceum</name>
    <dbReference type="NCBI Taxonomy" id="92696"/>
    <lineage>
        <taxon>Eukaryota</taxon>
        <taxon>Fungi</taxon>
        <taxon>Dikarya</taxon>
        <taxon>Basidiomycota</taxon>
        <taxon>Agaricomycotina</taxon>
        <taxon>Agaricomycetes</taxon>
        <taxon>Polyporales</taxon>
        <taxon>Steccherinaceae</taxon>
        <taxon>Steccherinum</taxon>
    </lineage>
</organism>
<dbReference type="SUPFAM" id="SSF52833">
    <property type="entry name" value="Thioredoxin-like"/>
    <property type="match status" value="1"/>
</dbReference>
<evidence type="ECO:0000259" key="5">
    <source>
        <dbReference type="PROSITE" id="PS50404"/>
    </source>
</evidence>
<evidence type="ECO:0000259" key="6">
    <source>
        <dbReference type="PROSITE" id="PS50405"/>
    </source>
</evidence>
<dbReference type="GO" id="GO:0043295">
    <property type="term" value="F:glutathione binding"/>
    <property type="evidence" value="ECO:0007669"/>
    <property type="project" value="TreeGrafter"/>
</dbReference>
<evidence type="ECO:0000256" key="1">
    <source>
        <dbReference type="ARBA" id="ARBA00012452"/>
    </source>
</evidence>
<comment type="catalytic activity">
    <reaction evidence="3">
        <text>RX + glutathione = an S-substituted glutathione + a halide anion + H(+)</text>
        <dbReference type="Rhea" id="RHEA:16437"/>
        <dbReference type="ChEBI" id="CHEBI:15378"/>
        <dbReference type="ChEBI" id="CHEBI:16042"/>
        <dbReference type="ChEBI" id="CHEBI:17792"/>
        <dbReference type="ChEBI" id="CHEBI:57925"/>
        <dbReference type="ChEBI" id="CHEBI:90779"/>
        <dbReference type="EC" id="2.5.1.18"/>
    </reaction>
</comment>
<gene>
    <name evidence="7" type="ORF">EIP91_002142</name>
</gene>
<dbReference type="PANTHER" id="PTHR43900:SF3">
    <property type="entry name" value="GLUTATHIONE S-TRANSFERASE RHO"/>
    <property type="match status" value="1"/>
</dbReference>
<comment type="caution">
    <text evidence="7">The sequence shown here is derived from an EMBL/GenBank/DDBJ whole genome shotgun (WGS) entry which is preliminary data.</text>
</comment>
<dbReference type="InterPro" id="IPR036282">
    <property type="entry name" value="Glutathione-S-Trfase_C_sf"/>
</dbReference>
<proteinExistence type="inferred from homology"/>
<dbReference type="FunFam" id="3.40.30.10:FF:000039">
    <property type="entry name" value="Glutathione S-transferase domain"/>
    <property type="match status" value="1"/>
</dbReference>
<dbReference type="Proteomes" id="UP000292702">
    <property type="component" value="Unassembled WGS sequence"/>
</dbReference>
<name>A0A4V2MWD5_9APHY</name>
<protein>
    <recommendedName>
        <fullName evidence="1">glutathione transferase</fullName>
        <ecNumber evidence="1">2.5.1.18</ecNumber>
    </recommendedName>
</protein>
<accession>A0A4V2MWD5</accession>
<dbReference type="SUPFAM" id="SSF47616">
    <property type="entry name" value="GST C-terminal domain-like"/>
    <property type="match status" value="1"/>
</dbReference>
<dbReference type="GO" id="GO:0006749">
    <property type="term" value="P:glutathione metabolic process"/>
    <property type="evidence" value="ECO:0007669"/>
    <property type="project" value="TreeGrafter"/>
</dbReference>
<dbReference type="SFLD" id="SFLDS00019">
    <property type="entry name" value="Glutathione_Transferase_(cytos"/>
    <property type="match status" value="1"/>
</dbReference>
<dbReference type="InterPro" id="IPR004045">
    <property type="entry name" value="Glutathione_S-Trfase_N"/>
</dbReference>
<dbReference type="InterPro" id="IPR004046">
    <property type="entry name" value="GST_C"/>
</dbReference>
<reference evidence="7 8" key="1">
    <citation type="submission" date="2018-11" db="EMBL/GenBank/DDBJ databases">
        <title>Genome assembly of Steccherinum ochraceum LE-BIN_3174, the white-rot fungus of the Steccherinaceae family (The Residual Polyporoid clade, Polyporales, Basidiomycota).</title>
        <authorList>
            <person name="Fedorova T.V."/>
            <person name="Glazunova O.A."/>
            <person name="Landesman E.O."/>
            <person name="Moiseenko K.V."/>
            <person name="Psurtseva N.V."/>
            <person name="Savinova O.S."/>
            <person name="Shakhova N.V."/>
            <person name="Tyazhelova T.V."/>
            <person name="Vasina D.V."/>
        </authorList>
    </citation>
    <scope>NUCLEOTIDE SEQUENCE [LARGE SCALE GENOMIC DNA]</scope>
    <source>
        <strain evidence="7 8">LE-BIN_3174</strain>
    </source>
</reference>
<dbReference type="InterPro" id="IPR040079">
    <property type="entry name" value="Glutathione_S-Trfase"/>
</dbReference>
<dbReference type="Gene3D" id="1.20.1050.10">
    <property type="match status" value="1"/>
</dbReference>
<dbReference type="STRING" id="92696.A0A4V2MWD5"/>
<feature type="domain" description="GST N-terminal" evidence="5">
    <location>
        <begin position="1"/>
        <end position="82"/>
    </location>
</feature>
<evidence type="ECO:0000313" key="7">
    <source>
        <dbReference type="EMBL" id="TCD65837.1"/>
    </source>
</evidence>
<dbReference type="OrthoDB" id="249703at2759"/>
<dbReference type="Pfam" id="PF02798">
    <property type="entry name" value="GST_N"/>
    <property type="match status" value="1"/>
</dbReference>
<dbReference type="SFLD" id="SFLDG00358">
    <property type="entry name" value="Main_(cytGST)"/>
    <property type="match status" value="1"/>
</dbReference>
<dbReference type="InterPro" id="IPR036249">
    <property type="entry name" value="Thioredoxin-like_sf"/>
</dbReference>
<dbReference type="Pfam" id="PF00043">
    <property type="entry name" value="GST_C"/>
    <property type="match status" value="1"/>
</dbReference>
<dbReference type="GO" id="GO:0005737">
    <property type="term" value="C:cytoplasm"/>
    <property type="evidence" value="ECO:0007669"/>
    <property type="project" value="TreeGrafter"/>
</dbReference>
<evidence type="ECO:0000256" key="2">
    <source>
        <dbReference type="ARBA" id="ARBA00022679"/>
    </source>
</evidence>
<evidence type="ECO:0000256" key="4">
    <source>
        <dbReference type="RuleBase" id="RU003494"/>
    </source>
</evidence>
<evidence type="ECO:0000256" key="3">
    <source>
        <dbReference type="ARBA" id="ARBA00047960"/>
    </source>
</evidence>
<dbReference type="PROSITE" id="PS50405">
    <property type="entry name" value="GST_CTER"/>
    <property type="match status" value="1"/>
</dbReference>
<keyword evidence="2" id="KW-0808">Transferase</keyword>
<sequence>MVLKIYGNRFSISTRLVATVCEEYKIPYELTSLNLLFKEHKKEEYLKHHPYGVVPYIDDDGFVLYEIRAIARYIATKYRKNAAVPLFPDPITESEKYAKYEQAASAETAYWDKYASNVAQDLVTLPSFGFGVDPSYAQKRLQNLYASLDVYETVLSKQKYIAGDEFSLIDIFHLPYGTLLTSHKILNLLDEDKRPNVARWWKDISALPSWNRVQVQVPDSWP</sequence>